<evidence type="ECO:0000313" key="2">
    <source>
        <dbReference type="EMBL" id="CAJ1404933.1"/>
    </source>
</evidence>
<feature type="region of interest" description="Disordered" evidence="1">
    <location>
        <begin position="371"/>
        <end position="408"/>
    </location>
</feature>
<feature type="region of interest" description="Disordered" evidence="1">
    <location>
        <begin position="270"/>
        <end position="324"/>
    </location>
</feature>
<evidence type="ECO:0000313" key="3">
    <source>
        <dbReference type="Proteomes" id="UP001178507"/>
    </source>
</evidence>
<protein>
    <submittedName>
        <fullName evidence="2">Uncharacterized protein</fullName>
    </submittedName>
</protein>
<dbReference type="EMBL" id="CAUJNA010003562">
    <property type="protein sequence ID" value="CAJ1404933.1"/>
    <property type="molecule type" value="Genomic_DNA"/>
</dbReference>
<dbReference type="AlphaFoldDB" id="A0AA36NJN9"/>
<feature type="compositionally biased region" description="Pro residues" evidence="1">
    <location>
        <begin position="295"/>
        <end position="304"/>
    </location>
</feature>
<feature type="compositionally biased region" description="Pro residues" evidence="1">
    <location>
        <begin position="393"/>
        <end position="402"/>
    </location>
</feature>
<dbReference type="Proteomes" id="UP001178507">
    <property type="component" value="Unassembled WGS sequence"/>
</dbReference>
<dbReference type="Gene3D" id="3.40.50.300">
    <property type="entry name" value="P-loop containing nucleotide triphosphate hydrolases"/>
    <property type="match status" value="1"/>
</dbReference>
<keyword evidence="3" id="KW-1185">Reference proteome</keyword>
<dbReference type="InterPro" id="IPR027417">
    <property type="entry name" value="P-loop_NTPase"/>
</dbReference>
<name>A0AA36NJN9_9DINO</name>
<accession>A0AA36NJN9</accession>
<reference evidence="2" key="1">
    <citation type="submission" date="2023-08" db="EMBL/GenBank/DDBJ databases">
        <authorList>
            <person name="Chen Y."/>
            <person name="Shah S."/>
            <person name="Dougan E. K."/>
            <person name="Thang M."/>
            <person name="Chan C."/>
        </authorList>
    </citation>
    <scope>NUCLEOTIDE SEQUENCE</scope>
</reference>
<dbReference type="SUPFAM" id="SSF52540">
    <property type="entry name" value="P-loop containing nucleoside triphosphate hydrolases"/>
    <property type="match status" value="1"/>
</dbReference>
<sequence length="408" mass="45614">MSVTKTSGRPTVVGISGPTRAGKTTLAYGLAQRLCGEDKPFSKCRGRDRVDRFMRGQGEKGGYVISVIGQDSYFKGGKEDTVWDAPEAIDHDWVLKALHEELEEPLANLVVFEGFKAYWSPEVVKHLDLLFWIQVKEDTCQKRKMRNKNVTDEVWQEVWQFHQQYERHVVVAVRPFFSDRFEVLDGERPREAVLEDVLARLTMRNVHLPPPLAAGSQNRARSRSRGRCGESASLQVFLCANPSCWFTVFPETEADLGGFCCRKCHWRHVSGSKSGKNHDNVCGRRPPTSGHKPPRALPKPPVEPYPVEERAQAPQPVPEPVPEPGVSITSDFFQKGLQCANLNCPFLASSDKCDGGFCCKKCHWRFVSQARGGNKKHNAGCGKKYPSSSSTPRAPPLPPDDPYPLQAS</sequence>
<gene>
    <name evidence="2" type="ORF">EVOR1521_LOCUS27299</name>
</gene>
<proteinExistence type="predicted"/>
<evidence type="ECO:0000256" key="1">
    <source>
        <dbReference type="SAM" id="MobiDB-lite"/>
    </source>
</evidence>
<comment type="caution">
    <text evidence="2">The sequence shown here is derived from an EMBL/GenBank/DDBJ whole genome shotgun (WGS) entry which is preliminary data.</text>
</comment>
<organism evidence="2 3">
    <name type="scientific">Effrenium voratum</name>
    <dbReference type="NCBI Taxonomy" id="2562239"/>
    <lineage>
        <taxon>Eukaryota</taxon>
        <taxon>Sar</taxon>
        <taxon>Alveolata</taxon>
        <taxon>Dinophyceae</taxon>
        <taxon>Suessiales</taxon>
        <taxon>Symbiodiniaceae</taxon>
        <taxon>Effrenium</taxon>
    </lineage>
</organism>